<dbReference type="InterPro" id="IPR013249">
    <property type="entry name" value="RNA_pol_sigma70_r4_t2"/>
</dbReference>
<name>A0A9X3N179_9ACTN</name>
<dbReference type="GO" id="GO:0006352">
    <property type="term" value="P:DNA-templated transcription initiation"/>
    <property type="evidence" value="ECO:0007669"/>
    <property type="project" value="InterPro"/>
</dbReference>
<comment type="similarity">
    <text evidence="1">Belongs to the sigma-70 factor family. ECF subfamily.</text>
</comment>
<dbReference type="SUPFAM" id="SSF88659">
    <property type="entry name" value="Sigma3 and sigma4 domains of RNA polymerase sigma factors"/>
    <property type="match status" value="1"/>
</dbReference>
<organism evidence="8 9">
    <name type="scientific">Solirubrobacter ginsenosidimutans</name>
    <dbReference type="NCBI Taxonomy" id="490573"/>
    <lineage>
        <taxon>Bacteria</taxon>
        <taxon>Bacillati</taxon>
        <taxon>Actinomycetota</taxon>
        <taxon>Thermoleophilia</taxon>
        <taxon>Solirubrobacterales</taxon>
        <taxon>Solirubrobacteraceae</taxon>
        <taxon>Solirubrobacter</taxon>
    </lineage>
</organism>
<comment type="caution">
    <text evidence="8">The sequence shown here is derived from an EMBL/GenBank/DDBJ whole genome shotgun (WGS) entry which is preliminary data.</text>
</comment>
<evidence type="ECO:0000256" key="3">
    <source>
        <dbReference type="ARBA" id="ARBA00023082"/>
    </source>
</evidence>
<dbReference type="PANTHER" id="PTHR43133:SF8">
    <property type="entry name" value="RNA POLYMERASE SIGMA FACTOR HI_1459-RELATED"/>
    <property type="match status" value="1"/>
</dbReference>
<evidence type="ECO:0000313" key="8">
    <source>
        <dbReference type="EMBL" id="MDA0166776.1"/>
    </source>
</evidence>
<keyword evidence="4" id="KW-0238">DNA-binding</keyword>
<keyword evidence="2" id="KW-0805">Transcription regulation</keyword>
<dbReference type="Pfam" id="PF08281">
    <property type="entry name" value="Sigma70_r4_2"/>
    <property type="match status" value="1"/>
</dbReference>
<dbReference type="InterPro" id="IPR036388">
    <property type="entry name" value="WH-like_DNA-bd_sf"/>
</dbReference>
<protein>
    <submittedName>
        <fullName evidence="8">RNA polymerase sigma factor</fullName>
    </submittedName>
</protein>
<evidence type="ECO:0000256" key="1">
    <source>
        <dbReference type="ARBA" id="ARBA00010641"/>
    </source>
</evidence>
<evidence type="ECO:0000256" key="2">
    <source>
        <dbReference type="ARBA" id="ARBA00023015"/>
    </source>
</evidence>
<keyword evidence="3" id="KW-0731">Sigma factor</keyword>
<evidence type="ECO:0000256" key="4">
    <source>
        <dbReference type="ARBA" id="ARBA00023125"/>
    </source>
</evidence>
<dbReference type="Pfam" id="PF04542">
    <property type="entry name" value="Sigma70_r2"/>
    <property type="match status" value="1"/>
</dbReference>
<keyword evidence="5" id="KW-0804">Transcription</keyword>
<dbReference type="EMBL" id="JAPDOD010000076">
    <property type="protein sequence ID" value="MDA0166776.1"/>
    <property type="molecule type" value="Genomic_DNA"/>
</dbReference>
<reference evidence="8" key="1">
    <citation type="submission" date="2022-10" db="EMBL/GenBank/DDBJ databases">
        <title>The WGS of Solirubrobacter ginsenosidimutans DSM 21036.</title>
        <authorList>
            <person name="Jiang Z."/>
        </authorList>
    </citation>
    <scope>NUCLEOTIDE SEQUENCE</scope>
    <source>
        <strain evidence="8">DSM 21036</strain>
    </source>
</reference>
<dbReference type="PANTHER" id="PTHR43133">
    <property type="entry name" value="RNA POLYMERASE ECF-TYPE SIGMA FACTO"/>
    <property type="match status" value="1"/>
</dbReference>
<proteinExistence type="inferred from homology"/>
<evidence type="ECO:0000259" key="6">
    <source>
        <dbReference type="Pfam" id="PF04542"/>
    </source>
</evidence>
<feature type="domain" description="RNA polymerase sigma factor 70 region 4 type 2" evidence="7">
    <location>
        <begin position="101"/>
        <end position="149"/>
    </location>
</feature>
<dbReference type="CDD" id="cd06171">
    <property type="entry name" value="Sigma70_r4"/>
    <property type="match status" value="1"/>
</dbReference>
<sequence>MDFHALFDAQYAPVYRYLAHRLGDRAAAEDLAAETFLRAYAARSGFVDGSPRAWLFTIATNLLRDHTRGAGRRQAALAEWAGHPATVAEPEFELPDPHLAVALAALRAEEREALLLFAWADLTYEEIAVVTGVAIGTVRSRLARARAHLTAELAPERSPK</sequence>
<dbReference type="Gene3D" id="1.10.1740.10">
    <property type="match status" value="1"/>
</dbReference>
<feature type="domain" description="RNA polymerase sigma-70 region 2" evidence="6">
    <location>
        <begin position="7"/>
        <end position="72"/>
    </location>
</feature>
<gene>
    <name evidence="8" type="ORF">OM076_41330</name>
</gene>
<accession>A0A9X3N179</accession>
<dbReference type="GO" id="GO:0016987">
    <property type="term" value="F:sigma factor activity"/>
    <property type="evidence" value="ECO:0007669"/>
    <property type="project" value="UniProtKB-KW"/>
</dbReference>
<dbReference type="Gene3D" id="1.10.10.10">
    <property type="entry name" value="Winged helix-like DNA-binding domain superfamily/Winged helix DNA-binding domain"/>
    <property type="match status" value="1"/>
</dbReference>
<dbReference type="InterPro" id="IPR007627">
    <property type="entry name" value="RNA_pol_sigma70_r2"/>
</dbReference>
<dbReference type="InterPro" id="IPR013325">
    <property type="entry name" value="RNA_pol_sigma_r2"/>
</dbReference>
<dbReference type="InterPro" id="IPR014284">
    <property type="entry name" value="RNA_pol_sigma-70_dom"/>
</dbReference>
<dbReference type="NCBIfam" id="TIGR02937">
    <property type="entry name" value="sigma70-ECF"/>
    <property type="match status" value="1"/>
</dbReference>
<evidence type="ECO:0000259" key="7">
    <source>
        <dbReference type="Pfam" id="PF08281"/>
    </source>
</evidence>
<evidence type="ECO:0000313" key="9">
    <source>
        <dbReference type="Proteomes" id="UP001149140"/>
    </source>
</evidence>
<dbReference type="AlphaFoldDB" id="A0A9X3N179"/>
<dbReference type="InterPro" id="IPR013324">
    <property type="entry name" value="RNA_pol_sigma_r3/r4-like"/>
</dbReference>
<keyword evidence="9" id="KW-1185">Reference proteome</keyword>
<dbReference type="Proteomes" id="UP001149140">
    <property type="component" value="Unassembled WGS sequence"/>
</dbReference>
<dbReference type="GO" id="GO:0003677">
    <property type="term" value="F:DNA binding"/>
    <property type="evidence" value="ECO:0007669"/>
    <property type="project" value="UniProtKB-KW"/>
</dbReference>
<dbReference type="InterPro" id="IPR039425">
    <property type="entry name" value="RNA_pol_sigma-70-like"/>
</dbReference>
<dbReference type="RefSeq" id="WP_270046030.1">
    <property type="nucleotide sequence ID" value="NZ_JAPDOD010000076.1"/>
</dbReference>
<dbReference type="SUPFAM" id="SSF88946">
    <property type="entry name" value="Sigma2 domain of RNA polymerase sigma factors"/>
    <property type="match status" value="1"/>
</dbReference>
<evidence type="ECO:0000256" key="5">
    <source>
        <dbReference type="ARBA" id="ARBA00023163"/>
    </source>
</evidence>